<dbReference type="GO" id="GO:0000166">
    <property type="term" value="F:nucleotide binding"/>
    <property type="evidence" value="ECO:0007669"/>
    <property type="project" value="InterPro"/>
</dbReference>
<dbReference type="InterPro" id="IPR017964">
    <property type="entry name" value="DNA-dir_DNA_pol_B_CS"/>
</dbReference>
<accession>A0A9Q1GT10</accession>
<comment type="caution">
    <text evidence="1">The sequence shown here is derived from an EMBL/GenBank/DDBJ whole genome shotgun (WGS) entry which is preliminary data.</text>
</comment>
<dbReference type="GO" id="GO:0003676">
    <property type="term" value="F:nucleic acid binding"/>
    <property type="evidence" value="ECO:0007669"/>
    <property type="project" value="InterPro"/>
</dbReference>
<reference evidence="1" key="1">
    <citation type="submission" date="2022-04" db="EMBL/GenBank/DDBJ databases">
        <title>Carnegiea gigantea Genome sequencing and assembly v2.</title>
        <authorList>
            <person name="Copetti D."/>
            <person name="Sanderson M.J."/>
            <person name="Burquez A."/>
            <person name="Wojciechowski M.F."/>
        </authorList>
    </citation>
    <scope>NUCLEOTIDE SEQUENCE</scope>
    <source>
        <strain evidence="1">SGP5-SGP5p</strain>
        <tissue evidence="1">Aerial part</tissue>
    </source>
</reference>
<evidence type="ECO:0000313" key="3">
    <source>
        <dbReference type="Proteomes" id="UP001153076"/>
    </source>
</evidence>
<dbReference type="EMBL" id="JAKOGI010000409">
    <property type="protein sequence ID" value="KAJ8435495.1"/>
    <property type="molecule type" value="Genomic_DNA"/>
</dbReference>
<evidence type="ECO:0008006" key="4">
    <source>
        <dbReference type="Google" id="ProtNLM"/>
    </source>
</evidence>
<evidence type="ECO:0000313" key="2">
    <source>
        <dbReference type="EMBL" id="KAJ8435495.1"/>
    </source>
</evidence>
<evidence type="ECO:0000313" key="1">
    <source>
        <dbReference type="EMBL" id="KAJ8424719.1"/>
    </source>
</evidence>
<protein>
    <recommendedName>
        <fullName evidence="4">DNA-directed DNA polymerase</fullName>
    </recommendedName>
</protein>
<organism evidence="1 3">
    <name type="scientific">Carnegiea gigantea</name>
    <dbReference type="NCBI Taxonomy" id="171969"/>
    <lineage>
        <taxon>Eukaryota</taxon>
        <taxon>Viridiplantae</taxon>
        <taxon>Streptophyta</taxon>
        <taxon>Embryophyta</taxon>
        <taxon>Tracheophyta</taxon>
        <taxon>Spermatophyta</taxon>
        <taxon>Magnoliopsida</taxon>
        <taxon>eudicotyledons</taxon>
        <taxon>Gunneridae</taxon>
        <taxon>Pentapetalae</taxon>
        <taxon>Caryophyllales</taxon>
        <taxon>Cactineae</taxon>
        <taxon>Cactaceae</taxon>
        <taxon>Cactoideae</taxon>
        <taxon>Echinocereeae</taxon>
        <taxon>Carnegiea</taxon>
    </lineage>
</organism>
<dbReference type="AlphaFoldDB" id="A0A9Q1GT10"/>
<keyword evidence="3" id="KW-1185">Reference proteome</keyword>
<gene>
    <name evidence="2" type="ORF">Cgig2_010042</name>
    <name evidence="1" type="ORF">Cgig2_013847</name>
</gene>
<dbReference type="PANTHER" id="PTHR33568">
    <property type="entry name" value="DNA POLYMERASE"/>
    <property type="match status" value="1"/>
</dbReference>
<dbReference type="InterPro" id="IPR043502">
    <property type="entry name" value="DNA/RNA_pol_sf"/>
</dbReference>
<sequence length="328" mass="37649">MTPIYLTNRNEDSFIRRGYYGGHTEVCEFDRYRYLLKKDETATADQISENYFIVSYKTDTYDMEWRPPRNSAVQISAAITAWARIHMYPLISRGDCYYTDTDSVVLKNPLPEDQVSSSELGKMKLEHEVIKGIFLAPKSYCISTREGGDVVKHKGPGRALVDPQWFEDQFQNINRTIQGTVESNFMIDWKRLDIKKGEKRVNLTIKMGIKREKVYDEKGIWIGTKPLHIIDLAGQEERMALYFAGREREAREEALYFAGRENIDLILVELCRDVASRTEPTYSQKAVGIWTASIVGRHKAETGVVCVIVVNYGDVMMTLAAKAYGRHD</sequence>
<dbReference type="SUPFAM" id="SSF56672">
    <property type="entry name" value="DNA/RNA polymerases"/>
    <property type="match status" value="1"/>
</dbReference>
<dbReference type="InterPro" id="IPR023211">
    <property type="entry name" value="DNA_pol_palm_dom_sf"/>
</dbReference>
<dbReference type="EMBL" id="JAKOGI010001621">
    <property type="protein sequence ID" value="KAJ8424719.1"/>
    <property type="molecule type" value="Genomic_DNA"/>
</dbReference>
<dbReference type="PANTHER" id="PTHR33568:SF3">
    <property type="entry name" value="DNA-DIRECTED DNA POLYMERASE"/>
    <property type="match status" value="1"/>
</dbReference>
<dbReference type="Gene3D" id="3.90.1600.10">
    <property type="entry name" value="Palm domain of DNA polymerase"/>
    <property type="match status" value="1"/>
</dbReference>
<name>A0A9Q1GT10_9CARY</name>
<proteinExistence type="predicted"/>
<dbReference type="PROSITE" id="PS00116">
    <property type="entry name" value="DNA_POLYMERASE_B"/>
    <property type="match status" value="1"/>
</dbReference>
<dbReference type="Proteomes" id="UP001153076">
    <property type="component" value="Unassembled WGS sequence"/>
</dbReference>
<dbReference type="OrthoDB" id="913959at2759"/>